<dbReference type="Proteomes" id="UP000198937">
    <property type="component" value="Unassembled WGS sequence"/>
</dbReference>
<keyword evidence="3" id="KW-1185">Reference proteome</keyword>
<feature type="domain" description="Knr4/Smi1-like" evidence="1">
    <location>
        <begin position="17"/>
        <end position="135"/>
    </location>
</feature>
<organism evidence="2 3">
    <name type="scientific">Micromonospora yangpuensis</name>
    <dbReference type="NCBI Taxonomy" id="683228"/>
    <lineage>
        <taxon>Bacteria</taxon>
        <taxon>Bacillati</taxon>
        <taxon>Actinomycetota</taxon>
        <taxon>Actinomycetes</taxon>
        <taxon>Micromonosporales</taxon>
        <taxon>Micromonosporaceae</taxon>
        <taxon>Micromonospora</taxon>
    </lineage>
</organism>
<evidence type="ECO:0000259" key="1">
    <source>
        <dbReference type="SMART" id="SM00860"/>
    </source>
</evidence>
<dbReference type="InterPro" id="IPR037883">
    <property type="entry name" value="Knr4/Smi1-like_sf"/>
</dbReference>
<accession>A0A1C6UC11</accession>
<proteinExistence type="predicted"/>
<gene>
    <name evidence="2" type="ORF">GA0070617_1816</name>
</gene>
<dbReference type="AlphaFoldDB" id="A0A1C6UC11"/>
<evidence type="ECO:0000313" key="3">
    <source>
        <dbReference type="Proteomes" id="UP000198937"/>
    </source>
</evidence>
<evidence type="ECO:0000313" key="2">
    <source>
        <dbReference type="EMBL" id="SCL51557.1"/>
    </source>
</evidence>
<dbReference type="SMART" id="SM00860">
    <property type="entry name" value="SMI1_KNR4"/>
    <property type="match status" value="1"/>
</dbReference>
<dbReference type="RefSeq" id="WP_091435531.1">
    <property type="nucleotide sequence ID" value="NZ_BMMJ01000019.1"/>
</dbReference>
<sequence>MGSIAEDLGVALDGCLGLSDDDIQRVAEDQSVGRLPGRYVEFLQVMGRKAGRLLAGTDAFYLDILGLKQEASDVLAENSVGDLIQDGSVVFAMHQGCQVYWLPGSALDDPPVFMYQEGDRGVSKVWGSFTEFLRYERARLS</sequence>
<dbReference type="Pfam" id="PF09346">
    <property type="entry name" value="SMI1_KNR4"/>
    <property type="match status" value="1"/>
</dbReference>
<dbReference type="SUPFAM" id="SSF160631">
    <property type="entry name" value="SMI1/KNR4-like"/>
    <property type="match status" value="1"/>
</dbReference>
<dbReference type="Gene3D" id="3.40.1580.10">
    <property type="entry name" value="SMI1/KNR4-like"/>
    <property type="match status" value="1"/>
</dbReference>
<name>A0A1C6UC11_9ACTN</name>
<protein>
    <submittedName>
        <fullName evidence="2">SMI1 / KNR4 family (SUKH-1)</fullName>
    </submittedName>
</protein>
<dbReference type="InterPro" id="IPR018958">
    <property type="entry name" value="Knr4/Smi1-like_dom"/>
</dbReference>
<dbReference type="EMBL" id="FMIA01000002">
    <property type="protein sequence ID" value="SCL51557.1"/>
    <property type="molecule type" value="Genomic_DNA"/>
</dbReference>
<reference evidence="3" key="1">
    <citation type="submission" date="2016-06" db="EMBL/GenBank/DDBJ databases">
        <authorList>
            <person name="Varghese N."/>
            <person name="Submissions Spin"/>
        </authorList>
    </citation>
    <scope>NUCLEOTIDE SEQUENCE [LARGE SCALE GENOMIC DNA]</scope>
    <source>
        <strain evidence="3">DSM 45577</strain>
    </source>
</reference>
<dbReference type="OrthoDB" id="3399677at2"/>